<dbReference type="PROSITE" id="PS50977">
    <property type="entry name" value="HTH_TETR_2"/>
    <property type="match status" value="1"/>
</dbReference>
<sequence length="219" mass="24381">MSDSRQKRPYRSRLRKERAQATRQKILETARRLFAERGYVATTLPAIAAEAGVAVATVTAVFGTKLALLDALIACAVRGDVEPAPIATREWWQMMLREPDPSRQLALHAANIRRIHERTTDLFEIVRGAATAEPEIAALRRELGEGKLRDDQLVVESLAEKSALGGVTVEHGRDLLWALGSAELYRLFVVERGWQPDQYEQWLAGAWTDALLGPRGTQS</sequence>
<accession>A0A6J4VZ47</accession>
<dbReference type="Gene3D" id="1.10.357.10">
    <property type="entry name" value="Tetracycline Repressor, domain 2"/>
    <property type="match status" value="1"/>
</dbReference>
<dbReference type="InterPro" id="IPR001647">
    <property type="entry name" value="HTH_TetR"/>
</dbReference>
<keyword evidence="2 4" id="KW-0238">DNA-binding</keyword>
<evidence type="ECO:0000256" key="2">
    <source>
        <dbReference type="ARBA" id="ARBA00023125"/>
    </source>
</evidence>
<gene>
    <name evidence="6" type="ORF">AVDCRST_MAG86-4385</name>
</gene>
<dbReference type="EMBL" id="CADCWP010000375">
    <property type="protein sequence ID" value="CAA9589323.1"/>
    <property type="molecule type" value="Genomic_DNA"/>
</dbReference>
<evidence type="ECO:0000313" key="6">
    <source>
        <dbReference type="EMBL" id="CAA9589323.1"/>
    </source>
</evidence>
<protein>
    <recommendedName>
        <fullName evidence="5">HTH tetR-type domain-containing protein</fullName>
    </recommendedName>
</protein>
<dbReference type="GO" id="GO:0003700">
    <property type="term" value="F:DNA-binding transcription factor activity"/>
    <property type="evidence" value="ECO:0007669"/>
    <property type="project" value="TreeGrafter"/>
</dbReference>
<feature type="domain" description="HTH tetR-type" evidence="5">
    <location>
        <begin position="20"/>
        <end position="80"/>
    </location>
</feature>
<dbReference type="GO" id="GO:0000976">
    <property type="term" value="F:transcription cis-regulatory region binding"/>
    <property type="evidence" value="ECO:0007669"/>
    <property type="project" value="TreeGrafter"/>
</dbReference>
<keyword evidence="3" id="KW-0804">Transcription</keyword>
<evidence type="ECO:0000256" key="4">
    <source>
        <dbReference type="PROSITE-ProRule" id="PRU00335"/>
    </source>
</evidence>
<dbReference type="AlphaFoldDB" id="A0A6J4VZ47"/>
<dbReference type="PANTHER" id="PTHR30055:SF234">
    <property type="entry name" value="HTH-TYPE TRANSCRIPTIONAL REGULATOR BETI"/>
    <property type="match status" value="1"/>
</dbReference>
<evidence type="ECO:0000256" key="3">
    <source>
        <dbReference type="ARBA" id="ARBA00023163"/>
    </source>
</evidence>
<evidence type="ECO:0000256" key="1">
    <source>
        <dbReference type="ARBA" id="ARBA00023015"/>
    </source>
</evidence>
<name>A0A6J4VZ47_9DEIN</name>
<feature type="DNA-binding region" description="H-T-H motif" evidence="4">
    <location>
        <begin position="43"/>
        <end position="62"/>
    </location>
</feature>
<dbReference type="InterPro" id="IPR050109">
    <property type="entry name" value="HTH-type_TetR-like_transc_reg"/>
</dbReference>
<dbReference type="SUPFAM" id="SSF46689">
    <property type="entry name" value="Homeodomain-like"/>
    <property type="match status" value="1"/>
</dbReference>
<evidence type="ECO:0000259" key="5">
    <source>
        <dbReference type="PROSITE" id="PS50977"/>
    </source>
</evidence>
<dbReference type="PRINTS" id="PR00455">
    <property type="entry name" value="HTHTETR"/>
</dbReference>
<dbReference type="PANTHER" id="PTHR30055">
    <property type="entry name" value="HTH-TYPE TRANSCRIPTIONAL REGULATOR RUTR"/>
    <property type="match status" value="1"/>
</dbReference>
<dbReference type="InterPro" id="IPR009057">
    <property type="entry name" value="Homeodomain-like_sf"/>
</dbReference>
<organism evidence="6">
    <name type="scientific">uncultured Truepera sp</name>
    <dbReference type="NCBI Taxonomy" id="543023"/>
    <lineage>
        <taxon>Bacteria</taxon>
        <taxon>Thermotogati</taxon>
        <taxon>Deinococcota</taxon>
        <taxon>Deinococci</taxon>
        <taxon>Trueperales</taxon>
        <taxon>Trueperaceae</taxon>
        <taxon>Truepera</taxon>
        <taxon>environmental samples</taxon>
    </lineage>
</organism>
<keyword evidence="1" id="KW-0805">Transcription regulation</keyword>
<proteinExistence type="predicted"/>
<dbReference type="Pfam" id="PF00440">
    <property type="entry name" value="TetR_N"/>
    <property type="match status" value="1"/>
</dbReference>
<reference evidence="6" key="1">
    <citation type="submission" date="2020-02" db="EMBL/GenBank/DDBJ databases">
        <authorList>
            <person name="Meier V. D."/>
        </authorList>
    </citation>
    <scope>NUCLEOTIDE SEQUENCE</scope>
    <source>
        <strain evidence="6">AVDCRST_MAG86</strain>
    </source>
</reference>